<dbReference type="EMBL" id="JO495162">
    <property type="protein sequence ID" value="AEL79391.1"/>
    <property type="molecule type" value="mRNA"/>
</dbReference>
<reference evidence="1" key="1">
    <citation type="journal article" date="2011" name="Insect Biochem. Mol. Biol.">
        <title>Transcriptome and gene expression profile of ovarian follicle tissue of the triatomine bug Rhodnius prolixus.</title>
        <authorList>
            <person name="Medeiros M.N."/>
            <person name="Logullo R."/>
            <person name="Ramos I.B."/>
            <person name="Sorgine M.H."/>
            <person name="Paiva-Silva G.O."/>
            <person name="Mesquita R.D."/>
            <person name="Machado E.A."/>
            <person name="Coutinho M.A."/>
            <person name="Masuda H."/>
            <person name="Capurro M.L."/>
            <person name="Ribeiro J.M."/>
            <person name="Cardoso Braz G.R."/>
            <person name="Oliveira P.L."/>
        </authorList>
    </citation>
    <scope>NUCLEOTIDE SEQUENCE</scope>
    <source>
        <tissue evidence="1">Ovary</tissue>
    </source>
</reference>
<dbReference type="AlphaFoldDB" id="G1K0T0"/>
<sequence length="112" mass="13297">NKVQERTHKQNYLEIQYNEDFHAMCLFFNGGEFELIKIKLMIGSTMLNNNNDFFFYLIQIDVGFQPFSVYKSLGLTSTNKVSILSLHYKTDLEQGYRVNYLMLDEIIKFDFL</sequence>
<name>G1K0T0_RHOPR</name>
<evidence type="ECO:0000313" key="1">
    <source>
        <dbReference type="EMBL" id="AEL79391.1"/>
    </source>
</evidence>
<proteinExistence type="evidence at transcript level"/>
<feature type="non-terminal residue" evidence="1">
    <location>
        <position position="1"/>
    </location>
</feature>
<organism evidence="1">
    <name type="scientific">Rhodnius prolixus</name>
    <name type="common">Triatomid bug</name>
    <dbReference type="NCBI Taxonomy" id="13249"/>
    <lineage>
        <taxon>Eukaryota</taxon>
        <taxon>Metazoa</taxon>
        <taxon>Ecdysozoa</taxon>
        <taxon>Arthropoda</taxon>
        <taxon>Hexapoda</taxon>
        <taxon>Insecta</taxon>
        <taxon>Pterygota</taxon>
        <taxon>Neoptera</taxon>
        <taxon>Paraneoptera</taxon>
        <taxon>Hemiptera</taxon>
        <taxon>Heteroptera</taxon>
        <taxon>Panheteroptera</taxon>
        <taxon>Cimicomorpha</taxon>
        <taxon>Reduviidae</taxon>
        <taxon>Triatominae</taxon>
        <taxon>Rhodnius</taxon>
    </lineage>
</organism>
<protein>
    <submittedName>
        <fullName evidence="1">Uncharacterized protein</fullName>
    </submittedName>
</protein>
<accession>G1K0T0</accession>